<dbReference type="OrthoDB" id="3271139at2759"/>
<dbReference type="GO" id="GO:0004672">
    <property type="term" value="F:protein kinase activity"/>
    <property type="evidence" value="ECO:0007669"/>
    <property type="project" value="InterPro"/>
</dbReference>
<evidence type="ECO:0000313" key="2">
    <source>
        <dbReference type="EMBL" id="ETW80102.1"/>
    </source>
</evidence>
<keyword evidence="3" id="KW-1185">Reference proteome</keyword>
<proteinExistence type="predicted"/>
<reference evidence="2 3" key="1">
    <citation type="journal article" date="2012" name="New Phytol.">
        <title>Insight into trade-off between wood decay and parasitism from the genome of a fungal forest pathogen.</title>
        <authorList>
            <person name="Olson A."/>
            <person name="Aerts A."/>
            <person name="Asiegbu F."/>
            <person name="Belbahri L."/>
            <person name="Bouzid O."/>
            <person name="Broberg A."/>
            <person name="Canback B."/>
            <person name="Coutinho P.M."/>
            <person name="Cullen D."/>
            <person name="Dalman K."/>
            <person name="Deflorio G."/>
            <person name="van Diepen L.T."/>
            <person name="Dunand C."/>
            <person name="Duplessis S."/>
            <person name="Durling M."/>
            <person name="Gonthier P."/>
            <person name="Grimwood J."/>
            <person name="Fossdal C.G."/>
            <person name="Hansson D."/>
            <person name="Henrissat B."/>
            <person name="Hietala A."/>
            <person name="Himmelstrand K."/>
            <person name="Hoffmeister D."/>
            <person name="Hogberg N."/>
            <person name="James T.Y."/>
            <person name="Karlsson M."/>
            <person name="Kohler A."/>
            <person name="Kues U."/>
            <person name="Lee Y.H."/>
            <person name="Lin Y.C."/>
            <person name="Lind M."/>
            <person name="Lindquist E."/>
            <person name="Lombard V."/>
            <person name="Lucas S."/>
            <person name="Lunden K."/>
            <person name="Morin E."/>
            <person name="Murat C."/>
            <person name="Park J."/>
            <person name="Raffaello T."/>
            <person name="Rouze P."/>
            <person name="Salamov A."/>
            <person name="Schmutz J."/>
            <person name="Solheim H."/>
            <person name="Stahlberg J."/>
            <person name="Velez H."/>
            <person name="de Vries R.P."/>
            <person name="Wiebenga A."/>
            <person name="Woodward S."/>
            <person name="Yakovlev I."/>
            <person name="Garbelotto M."/>
            <person name="Martin F."/>
            <person name="Grigoriev I.V."/>
            <person name="Stenlid J."/>
        </authorList>
    </citation>
    <scope>NUCLEOTIDE SEQUENCE [LARGE SCALE GENOMIC DNA]</scope>
    <source>
        <strain evidence="2 3">TC 32-1</strain>
    </source>
</reference>
<protein>
    <recommendedName>
        <fullName evidence="1">Protein kinase domain-containing protein</fullName>
    </recommendedName>
</protein>
<dbReference type="InterPro" id="IPR000719">
    <property type="entry name" value="Prot_kinase_dom"/>
</dbReference>
<name>W4K2Q8_HETIT</name>
<dbReference type="Gene3D" id="1.10.510.10">
    <property type="entry name" value="Transferase(Phosphotransferase) domain 1"/>
    <property type="match status" value="1"/>
</dbReference>
<accession>W4K2Q8</accession>
<dbReference type="SUPFAM" id="SSF56112">
    <property type="entry name" value="Protein kinase-like (PK-like)"/>
    <property type="match status" value="1"/>
</dbReference>
<dbReference type="AlphaFoldDB" id="W4K2Q8"/>
<dbReference type="eggNOG" id="ENOG502R1AS">
    <property type="taxonomic scope" value="Eukaryota"/>
</dbReference>
<evidence type="ECO:0000259" key="1">
    <source>
        <dbReference type="PROSITE" id="PS50011"/>
    </source>
</evidence>
<dbReference type="PROSITE" id="PS00109">
    <property type="entry name" value="PROTEIN_KINASE_TYR"/>
    <property type="match status" value="1"/>
</dbReference>
<evidence type="ECO:0000313" key="3">
    <source>
        <dbReference type="Proteomes" id="UP000030671"/>
    </source>
</evidence>
<dbReference type="Pfam" id="PF17667">
    <property type="entry name" value="Pkinase_fungal"/>
    <property type="match status" value="1"/>
</dbReference>
<dbReference type="PANTHER" id="PTHR38248">
    <property type="entry name" value="FUNK1 6"/>
    <property type="match status" value="1"/>
</dbReference>
<dbReference type="RefSeq" id="XP_009548625.1">
    <property type="nucleotide sequence ID" value="XM_009550330.1"/>
</dbReference>
<dbReference type="HOGENOM" id="CLU_012171_1_0_1"/>
<dbReference type="STRING" id="747525.W4K2Q8"/>
<dbReference type="GeneID" id="20670788"/>
<dbReference type="GO" id="GO:0005524">
    <property type="term" value="F:ATP binding"/>
    <property type="evidence" value="ECO:0007669"/>
    <property type="project" value="InterPro"/>
</dbReference>
<dbReference type="PROSITE" id="PS50011">
    <property type="entry name" value="PROTEIN_KINASE_DOM"/>
    <property type="match status" value="1"/>
</dbReference>
<dbReference type="EMBL" id="KI925460">
    <property type="protein sequence ID" value="ETW80102.1"/>
    <property type="molecule type" value="Genomic_DNA"/>
</dbReference>
<dbReference type="InterPro" id="IPR040976">
    <property type="entry name" value="Pkinase_fungal"/>
</dbReference>
<dbReference type="Proteomes" id="UP000030671">
    <property type="component" value="Unassembled WGS sequence"/>
</dbReference>
<dbReference type="InParanoid" id="W4K2Q8"/>
<dbReference type="InterPro" id="IPR011009">
    <property type="entry name" value="Kinase-like_dom_sf"/>
</dbReference>
<dbReference type="PANTHER" id="PTHR38248:SF2">
    <property type="entry name" value="FUNK1 11"/>
    <property type="match status" value="1"/>
</dbReference>
<dbReference type="KEGG" id="hir:HETIRDRAFT_321835"/>
<sequence length="705" mass="79024">MDPPQLSPHIQSIGVRNFTQSQDSTTTVRGAIKKELANRVIYDSQRVFDVLLNSEDQPVNSCLSAFNENPDVQHAIRRLKALEIEADKYPGSDVVQRKHERDMYPHLDTIFKFITAFGRPSATMTQKPREFHISHGAIVDGNHTFGFPKAEPDFVIANSGADYSIWRDVSAFVEVKATKKQGPRPIGARDSTVQMITAQAADYARIFMSARPFMLFSVALLICGSEFCVGVVDRDGVTLSPVLNIWTKTRTFIQLILSLSCYLTEEELGFDPTVYQICHDTTVTLQVPRPYPAYVIGPVGNDAGQRSWCTVEHPTWSSISLTGRGSLVWRVRECVKVEHNKPMLRGPVMILKNAWHNSKRDSESDVYLSVKGNHPGVAKFLTGGDVRDLRPVLRRTAEANPPGPVVKGILENTISVRHLRGDVFDAFAQTPVLHRLILSTVGRPLWEYSSDVELLKGLRAALEGHRFLYEQGILHRDISAGNILLAEDRNAPPGSEGFITDLEYAWKETITDQSKVSEPGSTDSVLAQRGAAITGTLQFMAMSLLNCLHESKPVTHTVEHDIESFIWSMIYAILRKLITVKHASSKETLLMTKLFRDSFGRLDIYLIRQSRVYLVPFDFLTRSKSALLRGNMSRRLFDFMFRLKGFMGRIANAFTQPEDEITLFGAFGPESDPQANSFTHTVFNAALTEAIELMEQGPYNWKSGV</sequence>
<dbReference type="InterPro" id="IPR008266">
    <property type="entry name" value="Tyr_kinase_AS"/>
</dbReference>
<feature type="domain" description="Protein kinase" evidence="1">
    <location>
        <begin position="316"/>
        <end position="683"/>
    </location>
</feature>
<gene>
    <name evidence="2" type="ORF">HETIRDRAFT_321835</name>
</gene>
<organism evidence="2 3">
    <name type="scientific">Heterobasidion irregulare (strain TC 32-1)</name>
    <dbReference type="NCBI Taxonomy" id="747525"/>
    <lineage>
        <taxon>Eukaryota</taxon>
        <taxon>Fungi</taxon>
        <taxon>Dikarya</taxon>
        <taxon>Basidiomycota</taxon>
        <taxon>Agaricomycotina</taxon>
        <taxon>Agaricomycetes</taxon>
        <taxon>Russulales</taxon>
        <taxon>Bondarzewiaceae</taxon>
        <taxon>Heterobasidion</taxon>
        <taxon>Heterobasidion annosum species complex</taxon>
    </lineage>
</organism>